<evidence type="ECO:0000313" key="1">
    <source>
        <dbReference type="EMBL" id="GFU32906.1"/>
    </source>
</evidence>
<keyword evidence="2" id="KW-1185">Reference proteome</keyword>
<name>A0A8X6UN13_NEPPI</name>
<sequence>MHFSGKILSRVISDSQATHLAVLRTARLALFLLHLATNSNLGTINFLLMMTLSENSLKSVTDKISESFSATRFKTWLECNTMAFHPILLAATG</sequence>
<comment type="caution">
    <text evidence="1">The sequence shown here is derived from an EMBL/GenBank/DDBJ whole genome shotgun (WGS) entry which is preliminary data.</text>
</comment>
<organism evidence="1 2">
    <name type="scientific">Nephila pilipes</name>
    <name type="common">Giant wood spider</name>
    <name type="synonym">Nephila maculata</name>
    <dbReference type="NCBI Taxonomy" id="299642"/>
    <lineage>
        <taxon>Eukaryota</taxon>
        <taxon>Metazoa</taxon>
        <taxon>Ecdysozoa</taxon>
        <taxon>Arthropoda</taxon>
        <taxon>Chelicerata</taxon>
        <taxon>Arachnida</taxon>
        <taxon>Araneae</taxon>
        <taxon>Araneomorphae</taxon>
        <taxon>Entelegynae</taxon>
        <taxon>Araneoidea</taxon>
        <taxon>Nephilidae</taxon>
        <taxon>Nephila</taxon>
    </lineage>
</organism>
<accession>A0A8X6UN13</accession>
<dbReference type="EMBL" id="BMAW01034000">
    <property type="protein sequence ID" value="GFU32906.1"/>
    <property type="molecule type" value="Genomic_DNA"/>
</dbReference>
<protein>
    <submittedName>
        <fullName evidence="1">Uncharacterized protein</fullName>
    </submittedName>
</protein>
<dbReference type="Proteomes" id="UP000887013">
    <property type="component" value="Unassembled WGS sequence"/>
</dbReference>
<proteinExistence type="predicted"/>
<evidence type="ECO:0000313" key="2">
    <source>
        <dbReference type="Proteomes" id="UP000887013"/>
    </source>
</evidence>
<dbReference type="AlphaFoldDB" id="A0A8X6UN13"/>
<reference evidence="1" key="1">
    <citation type="submission" date="2020-08" db="EMBL/GenBank/DDBJ databases">
        <title>Multicomponent nature underlies the extraordinary mechanical properties of spider dragline silk.</title>
        <authorList>
            <person name="Kono N."/>
            <person name="Nakamura H."/>
            <person name="Mori M."/>
            <person name="Yoshida Y."/>
            <person name="Ohtoshi R."/>
            <person name="Malay A.D."/>
            <person name="Moran D.A.P."/>
            <person name="Tomita M."/>
            <person name="Numata K."/>
            <person name="Arakawa K."/>
        </authorList>
    </citation>
    <scope>NUCLEOTIDE SEQUENCE</scope>
</reference>
<gene>
    <name evidence="1" type="ORF">NPIL_356191</name>
</gene>